<name>A0A8K0K6Y9_LADFU</name>
<keyword evidence="1" id="KW-0472">Membrane</keyword>
<keyword evidence="1" id="KW-1133">Transmembrane helix</keyword>
<evidence type="ECO:0008006" key="4">
    <source>
        <dbReference type="Google" id="ProtNLM"/>
    </source>
</evidence>
<keyword evidence="1" id="KW-0812">Transmembrane</keyword>
<dbReference type="PANTHER" id="PTHR21824:SF4">
    <property type="entry name" value="TRANSMEMBRANE PROTEIN 177"/>
    <property type="match status" value="1"/>
</dbReference>
<protein>
    <recommendedName>
        <fullName evidence="4">Transmembrane protein 177</fullName>
    </recommendedName>
</protein>
<evidence type="ECO:0000313" key="3">
    <source>
        <dbReference type="Proteomes" id="UP000792457"/>
    </source>
</evidence>
<dbReference type="EMBL" id="KZ308433">
    <property type="protein sequence ID" value="KAG8229516.1"/>
    <property type="molecule type" value="Genomic_DNA"/>
</dbReference>
<organism evidence="2 3">
    <name type="scientific">Ladona fulva</name>
    <name type="common">Scarce chaser dragonfly</name>
    <name type="synonym">Libellula fulva</name>
    <dbReference type="NCBI Taxonomy" id="123851"/>
    <lineage>
        <taxon>Eukaryota</taxon>
        <taxon>Metazoa</taxon>
        <taxon>Ecdysozoa</taxon>
        <taxon>Arthropoda</taxon>
        <taxon>Hexapoda</taxon>
        <taxon>Insecta</taxon>
        <taxon>Pterygota</taxon>
        <taxon>Palaeoptera</taxon>
        <taxon>Odonata</taxon>
        <taxon>Epiprocta</taxon>
        <taxon>Anisoptera</taxon>
        <taxon>Libelluloidea</taxon>
        <taxon>Libellulidae</taxon>
        <taxon>Ladona</taxon>
    </lineage>
</organism>
<sequence length="311" mass="35182">MASRISWFATENGRKFSFYGVSFLGLAAFSAKFLPNTYLLEQYQNMVQMYSLGEGLRVPSKVTDRFEQVLVDMQIKGDHKELFKLFTINGFDLFCAGTVQARTGSIIGIPKSYSYDTNEDVEKDVIQVNLKRVPWETPAGATLQESIIMSPQAQKYGFACQIFMSRSWLVYLGYFYPIVAVAFAYSVSYHCNRRLQLFSRKVGVRGTFYAVISLFSFGLWALATDLTTTTCESKADKNACDLGPDYIKGGVEFYSKILNRNIALRELLGNQGKKIFTALGNEQTLIRQKHLPITVRKSYTEKRLKELSTSG</sequence>
<evidence type="ECO:0000313" key="2">
    <source>
        <dbReference type="EMBL" id="KAG8229516.1"/>
    </source>
</evidence>
<dbReference type="GO" id="GO:0016020">
    <property type="term" value="C:membrane"/>
    <property type="evidence" value="ECO:0007669"/>
    <property type="project" value="TreeGrafter"/>
</dbReference>
<dbReference type="InterPro" id="IPR026620">
    <property type="entry name" value="TMEM177"/>
</dbReference>
<feature type="transmembrane region" description="Helical" evidence="1">
    <location>
        <begin position="168"/>
        <end position="190"/>
    </location>
</feature>
<evidence type="ECO:0000256" key="1">
    <source>
        <dbReference type="SAM" id="Phobius"/>
    </source>
</evidence>
<accession>A0A8K0K6Y9</accession>
<keyword evidence="3" id="KW-1185">Reference proteome</keyword>
<dbReference type="AlphaFoldDB" id="A0A8K0K6Y9"/>
<dbReference type="Proteomes" id="UP000792457">
    <property type="component" value="Unassembled WGS sequence"/>
</dbReference>
<reference evidence="2" key="2">
    <citation type="submission" date="2017-10" db="EMBL/GenBank/DDBJ databases">
        <title>Ladona fulva Genome sequencing and assembly.</title>
        <authorList>
            <person name="Murali S."/>
            <person name="Richards S."/>
            <person name="Bandaranaike D."/>
            <person name="Bellair M."/>
            <person name="Blankenburg K."/>
            <person name="Chao H."/>
            <person name="Dinh H."/>
            <person name="Doddapaneni H."/>
            <person name="Dugan-Rocha S."/>
            <person name="Elkadiri S."/>
            <person name="Gnanaolivu R."/>
            <person name="Hernandez B."/>
            <person name="Skinner E."/>
            <person name="Javaid M."/>
            <person name="Lee S."/>
            <person name="Li M."/>
            <person name="Ming W."/>
            <person name="Munidasa M."/>
            <person name="Muniz J."/>
            <person name="Nguyen L."/>
            <person name="Hughes D."/>
            <person name="Osuji N."/>
            <person name="Pu L.-L."/>
            <person name="Puazo M."/>
            <person name="Qu C."/>
            <person name="Quiroz J."/>
            <person name="Raj R."/>
            <person name="Weissenberger G."/>
            <person name="Xin Y."/>
            <person name="Zou X."/>
            <person name="Han Y."/>
            <person name="Worley K."/>
            <person name="Muzny D."/>
            <person name="Gibbs R."/>
        </authorList>
    </citation>
    <scope>NUCLEOTIDE SEQUENCE</scope>
    <source>
        <strain evidence="2">Sampled in the wild</strain>
    </source>
</reference>
<dbReference type="PANTHER" id="PTHR21824">
    <property type="entry name" value="TRANSMEMBRANE PROTEIN 177"/>
    <property type="match status" value="1"/>
</dbReference>
<dbReference type="OrthoDB" id="110174at2759"/>
<feature type="transmembrane region" description="Helical" evidence="1">
    <location>
        <begin position="202"/>
        <end position="223"/>
    </location>
</feature>
<gene>
    <name evidence="2" type="ORF">J437_LFUL004922</name>
</gene>
<proteinExistence type="predicted"/>
<reference evidence="2" key="1">
    <citation type="submission" date="2013-04" db="EMBL/GenBank/DDBJ databases">
        <authorList>
            <person name="Qu J."/>
            <person name="Murali S.C."/>
            <person name="Bandaranaike D."/>
            <person name="Bellair M."/>
            <person name="Blankenburg K."/>
            <person name="Chao H."/>
            <person name="Dinh H."/>
            <person name="Doddapaneni H."/>
            <person name="Downs B."/>
            <person name="Dugan-Rocha S."/>
            <person name="Elkadiri S."/>
            <person name="Gnanaolivu R.D."/>
            <person name="Hernandez B."/>
            <person name="Javaid M."/>
            <person name="Jayaseelan J.C."/>
            <person name="Lee S."/>
            <person name="Li M."/>
            <person name="Ming W."/>
            <person name="Munidasa M."/>
            <person name="Muniz J."/>
            <person name="Nguyen L."/>
            <person name="Ongeri F."/>
            <person name="Osuji N."/>
            <person name="Pu L.-L."/>
            <person name="Puazo M."/>
            <person name="Qu C."/>
            <person name="Quiroz J."/>
            <person name="Raj R."/>
            <person name="Weissenberger G."/>
            <person name="Xin Y."/>
            <person name="Zou X."/>
            <person name="Han Y."/>
            <person name="Richards S."/>
            <person name="Worley K."/>
            <person name="Muzny D."/>
            <person name="Gibbs R."/>
        </authorList>
    </citation>
    <scope>NUCLEOTIDE SEQUENCE</scope>
    <source>
        <strain evidence="2">Sampled in the wild</strain>
    </source>
</reference>
<comment type="caution">
    <text evidence="2">The sequence shown here is derived from an EMBL/GenBank/DDBJ whole genome shotgun (WGS) entry which is preliminary data.</text>
</comment>